<keyword evidence="3" id="KW-0675">Receptor</keyword>
<dbReference type="SUPFAM" id="SSF52058">
    <property type="entry name" value="L domain-like"/>
    <property type="match status" value="2"/>
</dbReference>
<dbReference type="PANTHER" id="PTHR21662">
    <property type="entry name" value="RECEPTOR PROTEIN-TYROSINE KINASE"/>
    <property type="match status" value="1"/>
</dbReference>
<evidence type="ECO:0000259" key="2">
    <source>
        <dbReference type="Pfam" id="PF01030"/>
    </source>
</evidence>
<keyword evidence="4" id="KW-1185">Reference proteome</keyword>
<dbReference type="PhylomeDB" id="O17659"/>
<dbReference type="FunCoup" id="O17659">
    <property type="interactions" value="6"/>
</dbReference>
<proteinExistence type="predicted"/>
<dbReference type="RefSeq" id="NP_506762.2">
    <property type="nucleotide sequence ID" value="NM_074361.3"/>
</dbReference>
<name>O17659_CAEEL</name>
<dbReference type="AlphaFoldDB" id="O17659"/>
<dbReference type="UCSC" id="C41G6.6">
    <property type="organism name" value="c. elegans"/>
</dbReference>
<dbReference type="PIR" id="T19885">
    <property type="entry name" value="T19885"/>
</dbReference>
<dbReference type="Proteomes" id="UP000001940">
    <property type="component" value="Chromosome V"/>
</dbReference>
<feature type="domain" description="Receptor L-domain" evidence="2">
    <location>
        <begin position="232"/>
        <end position="333"/>
    </location>
</feature>
<dbReference type="Gene3D" id="3.80.20.20">
    <property type="entry name" value="Receptor L-domain"/>
    <property type="match status" value="2"/>
</dbReference>
<dbReference type="KEGG" id="cel:CELE_C41G6.6"/>
<evidence type="ECO:0000256" key="1">
    <source>
        <dbReference type="SAM" id="SignalP"/>
    </source>
</evidence>
<dbReference type="EMBL" id="BX284605">
    <property type="protein sequence ID" value="CAB02831.3"/>
    <property type="molecule type" value="Genomic_DNA"/>
</dbReference>
<dbReference type="GeneID" id="183382"/>
<dbReference type="PaxDb" id="6239-C41G6.6"/>
<dbReference type="InParanoid" id="O17659"/>
<dbReference type="HOGENOM" id="CLU_028064_0_0_1"/>
<dbReference type="WormBase" id="C41G6.6">
    <property type="protein sequence ID" value="CE34530"/>
    <property type="gene ID" value="WBGene00008057"/>
    <property type="gene designation" value="irld-25"/>
</dbReference>
<feature type="signal peptide" evidence="1">
    <location>
        <begin position="1"/>
        <end position="18"/>
    </location>
</feature>
<gene>
    <name evidence="3 5" type="primary">irld-25</name>
    <name evidence="5" type="ORF">C41G6.6</name>
    <name evidence="3" type="ORF">CELE_C41G6.6</name>
</gene>
<evidence type="ECO:0000313" key="4">
    <source>
        <dbReference type="Proteomes" id="UP000001940"/>
    </source>
</evidence>
<dbReference type="OrthoDB" id="5789728at2759"/>
<evidence type="ECO:0000313" key="5">
    <source>
        <dbReference type="WormBase" id="C41G6.6"/>
    </source>
</evidence>
<feature type="chain" id="PRO_5004158026" evidence="1">
    <location>
        <begin position="19"/>
        <end position="364"/>
    </location>
</feature>
<dbReference type="PANTHER" id="PTHR21662:SF59">
    <property type="entry name" value="RECEPTOR PROTEIN-TYROSINE KINASE"/>
    <property type="match status" value="1"/>
</dbReference>
<evidence type="ECO:0000313" key="3">
    <source>
        <dbReference type="EMBL" id="CAB02831.3"/>
    </source>
</evidence>
<protein>
    <submittedName>
        <fullName evidence="3">Receptor L-domain domain-containing protein</fullName>
    </submittedName>
</protein>
<dbReference type="InterPro" id="IPR036941">
    <property type="entry name" value="Rcpt_L-dom_sf"/>
</dbReference>
<dbReference type="InterPro" id="IPR053079">
    <property type="entry name" value="SPS2_domain"/>
</dbReference>
<dbReference type="InterPro" id="IPR000494">
    <property type="entry name" value="Rcpt_L-dom"/>
</dbReference>
<organism evidence="3 4">
    <name type="scientific">Caenorhabditis elegans</name>
    <dbReference type="NCBI Taxonomy" id="6239"/>
    <lineage>
        <taxon>Eukaryota</taxon>
        <taxon>Metazoa</taxon>
        <taxon>Ecdysozoa</taxon>
        <taxon>Nematoda</taxon>
        <taxon>Chromadorea</taxon>
        <taxon>Rhabditida</taxon>
        <taxon>Rhabditina</taxon>
        <taxon>Rhabditomorpha</taxon>
        <taxon>Rhabditoidea</taxon>
        <taxon>Rhabditidae</taxon>
        <taxon>Peloderinae</taxon>
        <taxon>Caenorhabditis</taxon>
    </lineage>
</organism>
<dbReference type="CTD" id="183382"/>
<reference evidence="3 4" key="1">
    <citation type="journal article" date="1998" name="Science">
        <title>Genome sequence of the nematode C. elegans: a platform for investigating biology.</title>
        <authorList>
            <consortium name="The C. elegans sequencing consortium"/>
            <person name="Sulson J.E."/>
            <person name="Waterston R."/>
        </authorList>
    </citation>
    <scope>NUCLEOTIDE SEQUENCE [LARGE SCALE GENOMIC DNA]</scope>
    <source>
        <strain evidence="3 4">Bristol N2</strain>
    </source>
</reference>
<dbReference type="Pfam" id="PF01030">
    <property type="entry name" value="Recep_L_domain"/>
    <property type="match status" value="2"/>
</dbReference>
<sequence length="364" mass="41938">MFVIKLFVFCFLVKKFQFQYKYDDYDSTNFLQEKCEFEPECIFPMGFITSATVKYYPMNCSRVCADIQIEQHCDLSVEQLTYLFRNLKHIVGSLSITNTMFTTAKFLAGVESIECDYWDIAIMKNPRMVEVGMTSWSSVTCAYVVIAENQQLKHTNLTNLKTFNLHELSNATKFDLQLYELGPKFCISVEDVEYYTYIDHFDVVTLYANYCEPIYNPNDNLCNVKLRSTLEGCTRVFGDLAIGPYYDVATLKSVEIIFGSLIINGTNFEIIDFFLNLKYIIQLGIRERGNVENAPVIVVENNKNLVDFSIPSLKKIRSSTMNAVVFKKNNEKFMADPKICFGIKMALNITHFYTPTFDGRVCSK</sequence>
<feature type="domain" description="Receptor L-domain" evidence="2">
    <location>
        <begin position="59"/>
        <end position="156"/>
    </location>
</feature>
<dbReference type="AGR" id="WB:WBGene00008057"/>
<keyword evidence="1" id="KW-0732">Signal</keyword>
<accession>O17659</accession>